<sequence length="1157" mass="125043">MTRAAAVTTAAALALSLLSSSPAAADEDELTPPTSEDAQSEELDALALAAQSGERVQIPSLTDEKTQHFANPDGTLTAEISALPARVRSDDGWVDVDTTLVATDEGLVRPRAVGVDLAFSGGGQAPMVSLGLGSNSVDLGWEGELPTPTLDGDQATYADVLPDVDLVLTAGVEGFTQVLVVHTPEAAASPELAELELALDTAGVTMAADEHGNLNATGDEGGQSVFSAQAPTMWDSTGADQATDGEDLAVAPLTTSQVEPVETTVEVEALRLVPDQTMLTDETTEYPVYIDPSISVSRPNWAYVDRAYPNQEYFNPSEDKVGVGRYSDPTGTYTRRPLFQFGVWGRTKQDTTTIHSATLRTEVVWASTCNSNSYVQLHRTDRFNSSTNWNNQPTARDHLDTQNVKGGWVACPSNSGVEFDATDAYQWGVDNNESYIYLRLKERDENSNSAWRRIDTKNKPPVLVVNYNNKPSQVATNSMSDSLGGVCSTDKDDPRLINNTTTTFRATVRDYDARSSWGGQKLKLRVEWRINGTEPREYADSTYANVGYWPDGSERAVTATGLPEGELLGYRAIAHDQTEWGYPWSNWCWIKVDTSKPETGPTVTSTDYPAGDTAHGSLGRTGEFTFANNGVESAASYHYSLNDASCSTEIALDSIGASTTVPITPRRDGTNLIHARTTDAFGNSSECVLVYIFTVAPPADPVSYFPLDEGQGTTATDVMNPDRAATANGDVDWARGRVGERSGPSYRLEGTAVAPTGDAHLRTAGPVVDTSDGFSVSAWVRLDDATANHTAVSQDGDRHSGFYLGYDHNADGKWVFKQAPFDGDETSIANRAHSIEPAELGVWTHLLGTHDPETGELVLYVDGVRQSEVVQESPWNAEGPLVIGGAKYRGQFHDAWPGAVDDVRVWDRVVIDEPLVEGSGEHSQVWELANRPVALEGRWRLDETEGTVVHDSSDHGLDGTLHADPLTAWNQAMNDVTFAPGVNFNGAGEHIRASSAIRTDRSWSAAAWVRLDEASGNGTMVSQAGEYQSGFLLGHQSGFDDKWVLETTSADVAGSAAGPWSRAVSDYAAEFGRWTHLAATYDHTNQELALFVDGRRQGTTGTWDSAWHSAYDVIIGRAWRMGEDDLFAGQVSDVHLYQGVLTEDDLDRIRLGSLPDS</sequence>
<proteinExistence type="predicted"/>
<dbReference type="SMART" id="SM00560">
    <property type="entry name" value="LamGL"/>
    <property type="match status" value="2"/>
</dbReference>
<reference evidence="6 7" key="1">
    <citation type="submission" date="2020-07" db="EMBL/GenBank/DDBJ databases">
        <title>Sequencing the genomes of 1000 actinobacteria strains.</title>
        <authorList>
            <person name="Klenk H.-P."/>
        </authorList>
    </citation>
    <scope>NUCLEOTIDE SEQUENCE [LARGE SCALE GENOMIC DNA]</scope>
    <source>
        <strain evidence="6 7">DSM 45278</strain>
    </source>
</reference>
<evidence type="ECO:0000313" key="6">
    <source>
        <dbReference type="EMBL" id="NYH51392.1"/>
    </source>
</evidence>
<accession>A0A7Z0BJF8</accession>
<dbReference type="InterPro" id="IPR013320">
    <property type="entry name" value="ConA-like_dom_sf"/>
</dbReference>
<evidence type="ECO:0000259" key="5">
    <source>
        <dbReference type="SMART" id="SM00560"/>
    </source>
</evidence>
<dbReference type="AlphaFoldDB" id="A0A7Z0BJF8"/>
<name>A0A7Z0BJF8_9ACTN</name>
<dbReference type="PANTHER" id="PTHR46943:SF1">
    <property type="entry name" value="PENTRAXIN-RELATED PROTEIN PTX3"/>
    <property type="match status" value="1"/>
</dbReference>
<dbReference type="Gene3D" id="2.60.120.200">
    <property type="match status" value="2"/>
</dbReference>
<dbReference type="Pfam" id="PF13385">
    <property type="entry name" value="Laminin_G_3"/>
    <property type="match status" value="2"/>
</dbReference>
<dbReference type="InterPro" id="IPR006558">
    <property type="entry name" value="LamG-like"/>
</dbReference>
<dbReference type="PANTHER" id="PTHR46943">
    <property type="entry name" value="PENTRAXIN-RELATED PROTEIN PTX3"/>
    <property type="match status" value="1"/>
</dbReference>
<protein>
    <recommendedName>
        <fullName evidence="5">LamG-like jellyroll fold domain-containing protein</fullName>
    </recommendedName>
</protein>
<evidence type="ECO:0000256" key="2">
    <source>
        <dbReference type="ARBA" id="ARBA00023157"/>
    </source>
</evidence>
<keyword evidence="1 4" id="KW-0732">Signal</keyword>
<dbReference type="SUPFAM" id="SSF49899">
    <property type="entry name" value="Concanavalin A-like lectins/glucanases"/>
    <property type="match status" value="2"/>
</dbReference>
<comment type="caution">
    <text evidence="6">The sequence shown here is derived from an EMBL/GenBank/DDBJ whole genome shotgun (WGS) entry which is preliminary data.</text>
</comment>
<evidence type="ECO:0000256" key="3">
    <source>
        <dbReference type="SAM" id="MobiDB-lite"/>
    </source>
</evidence>
<keyword evidence="2" id="KW-1015">Disulfide bond</keyword>
<feature type="domain" description="LamG-like jellyroll fold" evidence="5">
    <location>
        <begin position="772"/>
        <end position="913"/>
    </location>
</feature>
<feature type="chain" id="PRO_5031566333" description="LamG-like jellyroll fold domain-containing protein" evidence="4">
    <location>
        <begin position="26"/>
        <end position="1157"/>
    </location>
</feature>
<dbReference type="InterPro" id="IPR042837">
    <property type="entry name" value="PTX3"/>
</dbReference>
<gene>
    <name evidence="6" type="ORF">HNR06_000981</name>
</gene>
<evidence type="ECO:0000256" key="4">
    <source>
        <dbReference type="SAM" id="SignalP"/>
    </source>
</evidence>
<dbReference type="GO" id="GO:0006955">
    <property type="term" value="P:immune response"/>
    <property type="evidence" value="ECO:0007669"/>
    <property type="project" value="InterPro"/>
</dbReference>
<organism evidence="6 7">
    <name type="scientific">Nocardiopsis sinuspersici</name>
    <dbReference type="NCBI Taxonomy" id="501010"/>
    <lineage>
        <taxon>Bacteria</taxon>
        <taxon>Bacillati</taxon>
        <taxon>Actinomycetota</taxon>
        <taxon>Actinomycetes</taxon>
        <taxon>Streptosporangiales</taxon>
        <taxon>Nocardiopsidaceae</taxon>
        <taxon>Nocardiopsis</taxon>
    </lineage>
</organism>
<dbReference type="Proteomes" id="UP000584931">
    <property type="component" value="Unassembled WGS sequence"/>
</dbReference>
<feature type="domain" description="LamG-like jellyroll fold" evidence="5">
    <location>
        <begin position="1001"/>
        <end position="1144"/>
    </location>
</feature>
<feature type="region of interest" description="Disordered" evidence="3">
    <location>
        <begin position="21"/>
        <end position="41"/>
    </location>
</feature>
<evidence type="ECO:0000256" key="1">
    <source>
        <dbReference type="ARBA" id="ARBA00022729"/>
    </source>
</evidence>
<evidence type="ECO:0000313" key="7">
    <source>
        <dbReference type="Proteomes" id="UP000584931"/>
    </source>
</evidence>
<feature type="signal peptide" evidence="4">
    <location>
        <begin position="1"/>
        <end position="25"/>
    </location>
</feature>
<dbReference type="EMBL" id="JACCHL010000001">
    <property type="protein sequence ID" value="NYH51392.1"/>
    <property type="molecule type" value="Genomic_DNA"/>
</dbReference>